<feature type="transmembrane region" description="Helical" evidence="5">
    <location>
        <begin position="21"/>
        <end position="47"/>
    </location>
</feature>
<feature type="transmembrane region" description="Helical" evidence="5">
    <location>
        <begin position="59"/>
        <end position="81"/>
    </location>
</feature>
<dbReference type="PROSITE" id="PS50850">
    <property type="entry name" value="MFS"/>
    <property type="match status" value="1"/>
</dbReference>
<reference evidence="7" key="1">
    <citation type="submission" date="2021-01" db="EMBL/GenBank/DDBJ databases">
        <title>Whole genome shotgun sequence of Actinocatenispora rupis NBRC 107355.</title>
        <authorList>
            <person name="Komaki H."/>
            <person name="Tamura T."/>
        </authorList>
    </citation>
    <scope>NUCLEOTIDE SEQUENCE</scope>
    <source>
        <strain evidence="7">NBRC 107355</strain>
    </source>
</reference>
<feature type="transmembrane region" description="Helical" evidence="5">
    <location>
        <begin position="88"/>
        <end position="104"/>
    </location>
</feature>
<evidence type="ECO:0000256" key="2">
    <source>
        <dbReference type="ARBA" id="ARBA00022692"/>
    </source>
</evidence>
<feature type="transmembrane region" description="Helical" evidence="5">
    <location>
        <begin position="351"/>
        <end position="372"/>
    </location>
</feature>
<dbReference type="PANTHER" id="PTHR23527:SF1">
    <property type="entry name" value="BLL3282 PROTEIN"/>
    <property type="match status" value="1"/>
</dbReference>
<keyword evidence="2 5" id="KW-0812">Transmembrane</keyword>
<dbReference type="EMBL" id="BOMB01000004">
    <property type="protein sequence ID" value="GID10143.1"/>
    <property type="molecule type" value="Genomic_DNA"/>
</dbReference>
<feature type="transmembrane region" description="Helical" evidence="5">
    <location>
        <begin position="148"/>
        <end position="171"/>
    </location>
</feature>
<feature type="domain" description="Major facilitator superfamily (MFS) profile" evidence="6">
    <location>
        <begin position="23"/>
        <end position="408"/>
    </location>
</feature>
<keyword evidence="8" id="KW-1185">Reference proteome</keyword>
<evidence type="ECO:0000256" key="1">
    <source>
        <dbReference type="ARBA" id="ARBA00004651"/>
    </source>
</evidence>
<keyword evidence="4 5" id="KW-0472">Membrane</keyword>
<gene>
    <name evidence="7" type="ORF">Aru02nite_10320</name>
</gene>
<dbReference type="InterPro" id="IPR052952">
    <property type="entry name" value="MFS-Transporter"/>
</dbReference>
<dbReference type="SUPFAM" id="SSF103473">
    <property type="entry name" value="MFS general substrate transporter"/>
    <property type="match status" value="1"/>
</dbReference>
<feature type="transmembrane region" description="Helical" evidence="5">
    <location>
        <begin position="177"/>
        <end position="197"/>
    </location>
</feature>
<feature type="transmembrane region" description="Helical" evidence="5">
    <location>
        <begin position="318"/>
        <end position="339"/>
    </location>
</feature>
<dbReference type="CDD" id="cd17475">
    <property type="entry name" value="MFS_MT3072_like"/>
    <property type="match status" value="1"/>
</dbReference>
<comment type="subcellular location">
    <subcellularLocation>
        <location evidence="1">Cell membrane</location>
        <topology evidence="1">Multi-pass membrane protein</topology>
    </subcellularLocation>
</comment>
<organism evidence="7 8">
    <name type="scientific">Actinocatenispora rupis</name>
    <dbReference type="NCBI Taxonomy" id="519421"/>
    <lineage>
        <taxon>Bacteria</taxon>
        <taxon>Bacillati</taxon>
        <taxon>Actinomycetota</taxon>
        <taxon>Actinomycetes</taxon>
        <taxon>Micromonosporales</taxon>
        <taxon>Micromonosporaceae</taxon>
        <taxon>Actinocatenispora</taxon>
    </lineage>
</organism>
<feature type="transmembrane region" description="Helical" evidence="5">
    <location>
        <begin position="110"/>
        <end position="127"/>
    </location>
</feature>
<feature type="transmembrane region" description="Helical" evidence="5">
    <location>
        <begin position="293"/>
        <end position="312"/>
    </location>
</feature>
<dbReference type="GO" id="GO:0005886">
    <property type="term" value="C:plasma membrane"/>
    <property type="evidence" value="ECO:0007669"/>
    <property type="project" value="UniProtKB-SubCell"/>
</dbReference>
<evidence type="ECO:0000256" key="3">
    <source>
        <dbReference type="ARBA" id="ARBA00022989"/>
    </source>
</evidence>
<dbReference type="Proteomes" id="UP000612808">
    <property type="component" value="Unassembled WGS sequence"/>
</dbReference>
<name>A0A8J3J854_9ACTN</name>
<evidence type="ECO:0000313" key="8">
    <source>
        <dbReference type="Proteomes" id="UP000612808"/>
    </source>
</evidence>
<dbReference type="InterPro" id="IPR036259">
    <property type="entry name" value="MFS_trans_sf"/>
</dbReference>
<keyword evidence="3 5" id="KW-1133">Transmembrane helix</keyword>
<dbReference type="InterPro" id="IPR011701">
    <property type="entry name" value="MFS"/>
</dbReference>
<dbReference type="PANTHER" id="PTHR23527">
    <property type="entry name" value="BLL3282 PROTEIN"/>
    <property type="match status" value="1"/>
</dbReference>
<accession>A0A8J3J854</accession>
<evidence type="ECO:0000259" key="6">
    <source>
        <dbReference type="PROSITE" id="PS50850"/>
    </source>
</evidence>
<dbReference type="RefSeq" id="WP_203655267.1">
    <property type="nucleotide sequence ID" value="NZ_BAAAZM010000002.1"/>
</dbReference>
<dbReference type="AlphaFoldDB" id="A0A8J3J854"/>
<evidence type="ECO:0000256" key="4">
    <source>
        <dbReference type="ARBA" id="ARBA00023136"/>
    </source>
</evidence>
<dbReference type="Gene3D" id="1.20.1250.20">
    <property type="entry name" value="MFS general substrate transporter like domains"/>
    <property type="match status" value="2"/>
</dbReference>
<feature type="transmembrane region" description="Helical" evidence="5">
    <location>
        <begin position="225"/>
        <end position="248"/>
    </location>
</feature>
<protein>
    <submittedName>
        <fullName evidence="7">MFS transporter</fullName>
    </submittedName>
</protein>
<dbReference type="GO" id="GO:0022857">
    <property type="term" value="F:transmembrane transporter activity"/>
    <property type="evidence" value="ECO:0007669"/>
    <property type="project" value="InterPro"/>
</dbReference>
<feature type="transmembrane region" description="Helical" evidence="5">
    <location>
        <begin position="384"/>
        <end position="403"/>
    </location>
</feature>
<proteinExistence type="predicted"/>
<evidence type="ECO:0000256" key="5">
    <source>
        <dbReference type="SAM" id="Phobius"/>
    </source>
</evidence>
<sequence>MARRTTRHASPQTRDRMRYRWIVLGVATATQAAAAFFVSGIGAISVHLQRSLDLTTAQLGLLVTAAQLVPLAGLLVAGGLLDRYGERWVVAIGAGVVAVALAAGSLSPGYAGLLVALLVVGAGYSTIQPGGSRSVASWFASSRRGVAMGIRQAGLPLGAALASSLLPLVAVRYGWRATLLTGAIVATVGAGLFACAYRRPPAPRSTAGGMAAQVRDRPRTVRRSTLTVILSGTSLISVQYGVSILAVLHLHDTCSLGTEQAALVLLASQVAGAAGRICLAAWSDRSTRGRHAIVWLCMIAVIIGLAVLTTPAGHEPVVAAGTVVWLGFFGFGWYGPWVAHVAETAPPHRTGLTLGLAMSANQIAVVTVPPGLGLLVDLTGSYTPVWASLSLLVVVALALSVGLQRRAS</sequence>
<dbReference type="InterPro" id="IPR020846">
    <property type="entry name" value="MFS_dom"/>
</dbReference>
<evidence type="ECO:0000313" key="7">
    <source>
        <dbReference type="EMBL" id="GID10143.1"/>
    </source>
</evidence>
<dbReference type="Pfam" id="PF07690">
    <property type="entry name" value="MFS_1"/>
    <property type="match status" value="1"/>
</dbReference>
<feature type="transmembrane region" description="Helical" evidence="5">
    <location>
        <begin position="260"/>
        <end position="281"/>
    </location>
</feature>
<comment type="caution">
    <text evidence="7">The sequence shown here is derived from an EMBL/GenBank/DDBJ whole genome shotgun (WGS) entry which is preliminary data.</text>
</comment>